<protein>
    <recommendedName>
        <fullName evidence="3">CCHC-type domain-containing protein</fullName>
    </recommendedName>
</protein>
<dbReference type="Gene3D" id="3.10.10.10">
    <property type="entry name" value="HIV Type 1 Reverse Transcriptase, subunit A, domain 1"/>
    <property type="match status" value="1"/>
</dbReference>
<evidence type="ECO:0000313" key="5">
    <source>
        <dbReference type="RefSeq" id="XP_071933125.1"/>
    </source>
</evidence>
<dbReference type="SMART" id="SM00343">
    <property type="entry name" value="ZnF_C2HC"/>
    <property type="match status" value="1"/>
</dbReference>
<dbReference type="PANTHER" id="PTHR35046:SF9">
    <property type="entry name" value="RNA-DIRECTED DNA POLYMERASE"/>
    <property type="match status" value="1"/>
</dbReference>
<dbReference type="PANTHER" id="PTHR35046">
    <property type="entry name" value="ZINC KNUCKLE (CCHC-TYPE) FAMILY PROTEIN"/>
    <property type="match status" value="1"/>
</dbReference>
<evidence type="ECO:0000313" key="4">
    <source>
        <dbReference type="Proteomes" id="UP001652660"/>
    </source>
</evidence>
<gene>
    <name evidence="5" type="primary">LOC113714019</name>
</gene>
<dbReference type="InterPro" id="IPR005162">
    <property type="entry name" value="Retrotrans_gag_dom"/>
</dbReference>
<dbReference type="InterPro" id="IPR043128">
    <property type="entry name" value="Rev_trsase/Diguanyl_cyclase"/>
</dbReference>
<dbReference type="GeneID" id="113714019"/>
<name>A0ABM4WMW2_COFAR</name>
<feature type="domain" description="CCHC-type" evidence="3">
    <location>
        <begin position="318"/>
        <end position="332"/>
    </location>
</feature>
<keyword evidence="1" id="KW-0863">Zinc-finger</keyword>
<dbReference type="PROSITE" id="PS50158">
    <property type="entry name" value="ZF_CCHC"/>
    <property type="match status" value="1"/>
</dbReference>
<dbReference type="Pfam" id="PF03732">
    <property type="entry name" value="Retrotrans_gag"/>
    <property type="match status" value="1"/>
</dbReference>
<dbReference type="InterPro" id="IPR043502">
    <property type="entry name" value="DNA/RNA_pol_sf"/>
</dbReference>
<dbReference type="Pfam" id="PF00078">
    <property type="entry name" value="RVT_1"/>
    <property type="match status" value="1"/>
</dbReference>
<dbReference type="InterPro" id="IPR000477">
    <property type="entry name" value="RT_dom"/>
</dbReference>
<dbReference type="SUPFAM" id="SSF56672">
    <property type="entry name" value="DNA/RNA polymerases"/>
    <property type="match status" value="1"/>
</dbReference>
<keyword evidence="1" id="KW-0479">Metal-binding</keyword>
<evidence type="ECO:0000256" key="2">
    <source>
        <dbReference type="SAM" id="MobiDB-lite"/>
    </source>
</evidence>
<evidence type="ECO:0000259" key="3">
    <source>
        <dbReference type="PROSITE" id="PS50158"/>
    </source>
</evidence>
<feature type="compositionally biased region" description="Basic and acidic residues" evidence="2">
    <location>
        <begin position="66"/>
        <end position="82"/>
    </location>
</feature>
<dbReference type="CDD" id="cd01647">
    <property type="entry name" value="RT_LTR"/>
    <property type="match status" value="1"/>
</dbReference>
<feature type="compositionally biased region" description="Polar residues" evidence="2">
    <location>
        <begin position="259"/>
        <end position="272"/>
    </location>
</feature>
<dbReference type="SUPFAM" id="SSF57756">
    <property type="entry name" value="Retrovirus zinc finger-like domains"/>
    <property type="match status" value="1"/>
</dbReference>
<dbReference type="InterPro" id="IPR036875">
    <property type="entry name" value="Znf_CCHC_sf"/>
</dbReference>
<dbReference type="RefSeq" id="XP_071933125.1">
    <property type="nucleotide sequence ID" value="XM_072077024.1"/>
</dbReference>
<keyword evidence="4" id="KW-1185">Reference proteome</keyword>
<keyword evidence="1" id="KW-0862">Zinc</keyword>
<dbReference type="Gene3D" id="4.10.60.10">
    <property type="entry name" value="Zinc finger, CCHC-type"/>
    <property type="match status" value="1"/>
</dbReference>
<dbReference type="Gene3D" id="3.30.70.270">
    <property type="match status" value="3"/>
</dbReference>
<feature type="region of interest" description="Disordered" evidence="2">
    <location>
        <begin position="42"/>
        <end position="82"/>
    </location>
</feature>
<organism evidence="4 5">
    <name type="scientific">Coffea arabica</name>
    <name type="common">Arabian coffee</name>
    <dbReference type="NCBI Taxonomy" id="13443"/>
    <lineage>
        <taxon>Eukaryota</taxon>
        <taxon>Viridiplantae</taxon>
        <taxon>Streptophyta</taxon>
        <taxon>Embryophyta</taxon>
        <taxon>Tracheophyta</taxon>
        <taxon>Spermatophyta</taxon>
        <taxon>Magnoliopsida</taxon>
        <taxon>eudicotyledons</taxon>
        <taxon>Gunneridae</taxon>
        <taxon>Pentapetalae</taxon>
        <taxon>asterids</taxon>
        <taxon>lamiids</taxon>
        <taxon>Gentianales</taxon>
        <taxon>Rubiaceae</taxon>
        <taxon>Ixoroideae</taxon>
        <taxon>Gardenieae complex</taxon>
        <taxon>Bertiereae - Coffeeae clade</taxon>
        <taxon>Coffeeae</taxon>
        <taxon>Coffea</taxon>
    </lineage>
</organism>
<dbReference type="InterPro" id="IPR001878">
    <property type="entry name" value="Znf_CCHC"/>
</dbReference>
<accession>A0ABM4WMW2</accession>
<sequence>MSSGVGDQAMDLQLRLDAMMGEFKQLLKTSIEPLHDRIDQLENSKNLHSSSKGKESVYSNDEEDPFEGRYQTDHRTQRRGDDTIKGVKLKIPSFQGKSDPEAYLEWERKIELVYECHTYSEEQKVKLAALEFTDYASIWWDQLRLSRRRNRERAVETWDEMRSLMRKRFVPSYYSRDLHRRLQSLTQGSLSVEDYYKEMEMAIMKADLREDGEATMARFLHGLRPEIAEVVELQHYLDMNGMLEKAVTVERRLKRRGSTRPNTTYQAGNWRTPQPKREEKATAPSQPPRPNAFPPKATAKPEFKSNNGASKPRGRDTKCFKCQGYGHIASQCANQRAMLLLPNGEIVSDEEEEYEGMPPLEGEGDDSSEEIPTHEEIGCLVVRKVLTTRAKEEEIEIQRDNLFYTRCHIKDKEFEDIFPEDVPDGLPPLRGIEHQIDLIPGAPLPNKLAYRMGPEETKELQRQVEELLRKGWARESLSPCAVPVILVPKKDGTWRMCTDCRAVNAITVKYRHPIPRLDDMLDELHGAIIFTKIDLKSVVYFDDILIYSRSLEEHLEHLKVVFDVLRKERLYANLKKCTFCTDRVVFLGHVVSVQGIHVDAEKVKAIQEWPMPTSVSEVRSFHGLASFYRRFVKDFSTIAAPLTTVMKKT</sequence>
<evidence type="ECO:0000256" key="1">
    <source>
        <dbReference type="PROSITE-ProRule" id="PRU00047"/>
    </source>
</evidence>
<feature type="region of interest" description="Disordered" evidence="2">
    <location>
        <begin position="252"/>
        <end position="315"/>
    </location>
</feature>
<dbReference type="Proteomes" id="UP001652660">
    <property type="component" value="Chromosome 2c"/>
</dbReference>
<proteinExistence type="predicted"/>
<reference evidence="5" key="1">
    <citation type="submission" date="2025-08" db="UniProtKB">
        <authorList>
            <consortium name="RefSeq"/>
        </authorList>
    </citation>
    <scope>IDENTIFICATION</scope>
    <source>
        <tissue evidence="5">Leaves</tissue>
    </source>
</reference>